<dbReference type="InterPro" id="IPR008969">
    <property type="entry name" value="CarboxyPept-like_regulatory"/>
</dbReference>
<evidence type="ECO:0000256" key="7">
    <source>
        <dbReference type="ARBA" id="ARBA00023136"/>
    </source>
</evidence>
<feature type="domain" description="TonB-dependent receptor plug" evidence="14">
    <location>
        <begin position="117"/>
        <end position="221"/>
    </location>
</feature>
<evidence type="ECO:0000256" key="1">
    <source>
        <dbReference type="ARBA" id="ARBA00004571"/>
    </source>
</evidence>
<comment type="caution">
    <text evidence="15">The sequence shown here is derived from an EMBL/GenBank/DDBJ whole genome shotgun (WGS) entry which is preliminary data.</text>
</comment>
<comment type="similarity">
    <text evidence="10 11">Belongs to the TonB-dependent receptor family.</text>
</comment>
<dbReference type="RefSeq" id="WP_310093552.1">
    <property type="nucleotide sequence ID" value="NZ_JAVDUU010000002.1"/>
</dbReference>
<keyword evidence="6 11" id="KW-0798">TonB box</keyword>
<evidence type="ECO:0000256" key="4">
    <source>
        <dbReference type="ARBA" id="ARBA00022692"/>
    </source>
</evidence>
<evidence type="ECO:0000259" key="14">
    <source>
        <dbReference type="Pfam" id="PF07715"/>
    </source>
</evidence>
<dbReference type="PANTHER" id="PTHR30069">
    <property type="entry name" value="TONB-DEPENDENT OUTER MEMBRANE RECEPTOR"/>
    <property type="match status" value="1"/>
</dbReference>
<dbReference type="InterPro" id="IPR023997">
    <property type="entry name" value="TonB-dep_OMP_SusC/RagA_CS"/>
</dbReference>
<feature type="signal peptide" evidence="12">
    <location>
        <begin position="1"/>
        <end position="23"/>
    </location>
</feature>
<dbReference type="EMBL" id="JAVDUU010000002">
    <property type="protein sequence ID" value="MDR6941601.1"/>
    <property type="molecule type" value="Genomic_DNA"/>
</dbReference>
<keyword evidence="4 10" id="KW-0812">Transmembrane</keyword>
<evidence type="ECO:0000313" key="15">
    <source>
        <dbReference type="EMBL" id="MDR6941601.1"/>
    </source>
</evidence>
<evidence type="ECO:0000256" key="2">
    <source>
        <dbReference type="ARBA" id="ARBA00022448"/>
    </source>
</evidence>
<dbReference type="InterPro" id="IPR023996">
    <property type="entry name" value="TonB-dep_OMP_SusC/RagA"/>
</dbReference>
<evidence type="ECO:0000256" key="6">
    <source>
        <dbReference type="ARBA" id="ARBA00023077"/>
    </source>
</evidence>
<dbReference type="Pfam" id="PF07715">
    <property type="entry name" value="Plug"/>
    <property type="match status" value="1"/>
</dbReference>
<dbReference type="Pfam" id="PF13715">
    <property type="entry name" value="CarbopepD_reg_2"/>
    <property type="match status" value="1"/>
</dbReference>
<name>A0ABU1T867_9SPHI</name>
<gene>
    <name evidence="15" type="ORF">J2W55_001443</name>
</gene>
<dbReference type="InterPro" id="IPR039426">
    <property type="entry name" value="TonB-dep_rcpt-like"/>
</dbReference>
<dbReference type="SUPFAM" id="SSF49464">
    <property type="entry name" value="Carboxypeptidase regulatory domain-like"/>
    <property type="match status" value="1"/>
</dbReference>
<keyword evidence="5 12" id="KW-0732">Signal</keyword>
<evidence type="ECO:0000256" key="8">
    <source>
        <dbReference type="ARBA" id="ARBA00023170"/>
    </source>
</evidence>
<keyword evidence="9 10" id="KW-0998">Cell outer membrane</keyword>
<evidence type="ECO:0000256" key="3">
    <source>
        <dbReference type="ARBA" id="ARBA00022452"/>
    </source>
</evidence>
<reference evidence="15 16" key="1">
    <citation type="submission" date="2023-07" db="EMBL/GenBank/DDBJ databases">
        <title>Sorghum-associated microbial communities from plants grown in Nebraska, USA.</title>
        <authorList>
            <person name="Schachtman D."/>
        </authorList>
    </citation>
    <scope>NUCLEOTIDE SEQUENCE [LARGE SCALE GENOMIC DNA]</scope>
    <source>
        <strain evidence="15 16">3262</strain>
    </source>
</reference>
<dbReference type="InterPro" id="IPR036942">
    <property type="entry name" value="Beta-barrel_TonB_sf"/>
</dbReference>
<dbReference type="PROSITE" id="PS52016">
    <property type="entry name" value="TONB_DEPENDENT_REC_3"/>
    <property type="match status" value="1"/>
</dbReference>
<keyword evidence="7 10" id="KW-0472">Membrane</keyword>
<evidence type="ECO:0000256" key="10">
    <source>
        <dbReference type="PROSITE-ProRule" id="PRU01360"/>
    </source>
</evidence>
<keyword evidence="8" id="KW-0675">Receptor</keyword>
<evidence type="ECO:0000313" key="16">
    <source>
        <dbReference type="Proteomes" id="UP001247620"/>
    </source>
</evidence>
<dbReference type="Proteomes" id="UP001247620">
    <property type="component" value="Unassembled WGS sequence"/>
</dbReference>
<dbReference type="NCBIfam" id="TIGR04057">
    <property type="entry name" value="SusC_RagA_signa"/>
    <property type="match status" value="1"/>
</dbReference>
<feature type="chain" id="PRO_5045174283" evidence="12">
    <location>
        <begin position="24"/>
        <end position="1003"/>
    </location>
</feature>
<dbReference type="InterPro" id="IPR000531">
    <property type="entry name" value="Beta-barrel_TonB"/>
</dbReference>
<comment type="subcellular location">
    <subcellularLocation>
        <location evidence="1 10">Cell outer membrane</location>
        <topology evidence="1 10">Multi-pass membrane protein</topology>
    </subcellularLocation>
</comment>
<dbReference type="SUPFAM" id="SSF56935">
    <property type="entry name" value="Porins"/>
    <property type="match status" value="1"/>
</dbReference>
<protein>
    <submittedName>
        <fullName evidence="15">TonB-linked SusC/RagA family outer membrane protein</fullName>
    </submittedName>
</protein>
<dbReference type="PANTHER" id="PTHR30069:SF29">
    <property type="entry name" value="HEMOGLOBIN AND HEMOGLOBIN-HAPTOGLOBIN-BINDING PROTEIN 1-RELATED"/>
    <property type="match status" value="1"/>
</dbReference>
<accession>A0ABU1T867</accession>
<evidence type="ECO:0000259" key="13">
    <source>
        <dbReference type="Pfam" id="PF00593"/>
    </source>
</evidence>
<organism evidence="15 16">
    <name type="scientific">Mucilaginibacter pocheonensis</name>
    <dbReference type="NCBI Taxonomy" id="398050"/>
    <lineage>
        <taxon>Bacteria</taxon>
        <taxon>Pseudomonadati</taxon>
        <taxon>Bacteroidota</taxon>
        <taxon>Sphingobacteriia</taxon>
        <taxon>Sphingobacteriales</taxon>
        <taxon>Sphingobacteriaceae</taxon>
        <taxon>Mucilaginibacter</taxon>
    </lineage>
</organism>
<dbReference type="InterPro" id="IPR012910">
    <property type="entry name" value="Plug_dom"/>
</dbReference>
<evidence type="ECO:0000256" key="9">
    <source>
        <dbReference type="ARBA" id="ARBA00023237"/>
    </source>
</evidence>
<dbReference type="Gene3D" id="2.60.40.1120">
    <property type="entry name" value="Carboxypeptidase-like, regulatory domain"/>
    <property type="match status" value="1"/>
</dbReference>
<evidence type="ECO:0000256" key="5">
    <source>
        <dbReference type="ARBA" id="ARBA00022729"/>
    </source>
</evidence>
<evidence type="ECO:0000256" key="12">
    <source>
        <dbReference type="SAM" id="SignalP"/>
    </source>
</evidence>
<dbReference type="Gene3D" id="2.170.130.10">
    <property type="entry name" value="TonB-dependent receptor, plug domain"/>
    <property type="match status" value="1"/>
</dbReference>
<keyword evidence="16" id="KW-1185">Reference proteome</keyword>
<keyword evidence="2 10" id="KW-0813">Transport</keyword>
<dbReference type="InterPro" id="IPR037066">
    <property type="entry name" value="Plug_dom_sf"/>
</dbReference>
<feature type="domain" description="TonB-dependent receptor-like beta-barrel" evidence="13">
    <location>
        <begin position="402"/>
        <end position="952"/>
    </location>
</feature>
<dbReference type="Gene3D" id="2.40.170.20">
    <property type="entry name" value="TonB-dependent receptor, beta-barrel domain"/>
    <property type="match status" value="1"/>
</dbReference>
<dbReference type="NCBIfam" id="TIGR04056">
    <property type="entry name" value="OMP_RagA_SusC"/>
    <property type="match status" value="1"/>
</dbReference>
<keyword evidence="3 10" id="KW-1134">Transmembrane beta strand</keyword>
<sequence length="1003" mass="109521">MKRIFTISVLVLFCFFFANTSFAQNAPVKGKVTDAATGEALIGVSVSIKGTTTGAQTDVNGAFTLTAPLDATLVFTYIGYTTLSLPVNNQTQLTVKLQAEAKELQQVVVIGYGTQRKRDVTGSVASVNGNLLAKQPVQTATQALQGKVSGVQVLSSGRPNSSPILRIRGTGSVLAGANPLYVVDGVLTDDIRNINSNDILSLDVLKDASAAIYGVRGANGVVIITTKKGKSGPAVVSYDATVGFREVANQVKLADRAQYVDYLKDASPTKIASDDKAPLTIPGTTDWAKEVTRRAFTTNHNISVAGGGETNTYFISANYFDDQGVIKTNGFQRFTLRANNDINISKKLKFSEQLSLSRAAERTIDLNAIYGNVYRAAPIIPAIQDGKYGNTSAWSNVSNPLLQLDKANRFTLGNRVQGNVALDYKPISSLTLHSAFNADIKFNNQKNYQYQFLSDNNTFTVGGGNQNQNNSSLFVQNDDSYQYTWDNTITFDKSYGNHHITVLGGMVTEKFKSNFLNGTRQDVPANQDQWYLNLGNPDVNAKDDNGGGLFTRQSFVGRVNYGYANKYLISGSFRRDGSSKFNQHWGNFYTVGGGWVISEESFMKDNHIFDQLKLRASYGKLGNDNIDQALYIITATSNLPYYFNNGTLNLGSVIQDIKNTNLKWETTAQFDLGLDFAFLNNRLSGEVDYYNKKVSNALTKVGLPGILGDPDNTYITNAASYSNKGFEVGLKWNDKINDKLSYNVGANISYNKNNVIGLNGGQALFGGGINSRQVTKTDNGHPIGSYFVLQSTGVFQNAAEVAAAPTNSFEANKIGGLKYADIDNNGIIDANDRIYAGSYQPKYYGGFNFGVNYNSFDLSADFTGNWGNKIYNGKKNSRGTENDNIEASYADSRFTTAKPSNTDPNVITGSTPPSTYFIESGAYLRLNNLTLGYTLKSELLKRANISRLRFYLTSQNLFTLKRYSGSSPELFNDDVNTGITEAGIDNVNYPVTRTFAFGVNLQF</sequence>
<proteinExistence type="inferred from homology"/>
<evidence type="ECO:0000256" key="11">
    <source>
        <dbReference type="RuleBase" id="RU003357"/>
    </source>
</evidence>
<dbReference type="Pfam" id="PF00593">
    <property type="entry name" value="TonB_dep_Rec_b-barrel"/>
    <property type="match status" value="1"/>
</dbReference>